<reference evidence="2" key="1">
    <citation type="submission" date="2018-06" db="EMBL/GenBank/DDBJ databases">
        <authorList>
            <person name="Zhirakovskaya E."/>
        </authorList>
    </citation>
    <scope>NUCLEOTIDE SEQUENCE</scope>
</reference>
<protein>
    <submittedName>
        <fullName evidence="2">Uncharacterized protein</fullName>
    </submittedName>
</protein>
<accession>A0A3B0US37</accession>
<keyword evidence="1" id="KW-1133">Transmembrane helix</keyword>
<keyword evidence="1" id="KW-0812">Transmembrane</keyword>
<name>A0A3B0US37_9ZZZZ</name>
<gene>
    <name evidence="2" type="ORF">MNBD_BACTEROID06-644</name>
</gene>
<feature type="transmembrane region" description="Helical" evidence="1">
    <location>
        <begin position="49"/>
        <end position="66"/>
    </location>
</feature>
<feature type="transmembrane region" description="Helical" evidence="1">
    <location>
        <begin position="16"/>
        <end position="37"/>
    </location>
</feature>
<organism evidence="2">
    <name type="scientific">hydrothermal vent metagenome</name>
    <dbReference type="NCBI Taxonomy" id="652676"/>
    <lineage>
        <taxon>unclassified sequences</taxon>
        <taxon>metagenomes</taxon>
        <taxon>ecological metagenomes</taxon>
    </lineage>
</organism>
<feature type="transmembrane region" description="Helical" evidence="1">
    <location>
        <begin position="86"/>
        <end position="106"/>
    </location>
</feature>
<dbReference type="EMBL" id="UOES01000344">
    <property type="protein sequence ID" value="VAW28077.1"/>
    <property type="molecule type" value="Genomic_DNA"/>
</dbReference>
<proteinExistence type="predicted"/>
<evidence type="ECO:0000256" key="1">
    <source>
        <dbReference type="SAM" id="Phobius"/>
    </source>
</evidence>
<keyword evidence="1" id="KW-0472">Membrane</keyword>
<dbReference type="AlphaFoldDB" id="A0A3B0US37"/>
<sequence length="163" mass="18487">MTFTSPEDFLERLNQWFNGLIALPLLAIAYGYLEIFSGGLEGLIVLDDRVNYVVISLGLVYAIYVTRSYKHQIRAIKGDESLMIRLTTYFVISKSFFLKIFLISLLSVLGLYITGSVAFAGFYAFLLFLLSIYRPSLLNVANKLGLKGDVRKDFLRKNSFTIN</sequence>
<feature type="transmembrane region" description="Helical" evidence="1">
    <location>
        <begin position="112"/>
        <end position="133"/>
    </location>
</feature>
<evidence type="ECO:0000313" key="2">
    <source>
        <dbReference type="EMBL" id="VAW28077.1"/>
    </source>
</evidence>